<evidence type="ECO:0000256" key="2">
    <source>
        <dbReference type="SAM" id="SignalP"/>
    </source>
</evidence>
<dbReference type="Gene3D" id="2.40.70.10">
    <property type="entry name" value="Acid Proteases"/>
    <property type="match status" value="2"/>
</dbReference>
<dbReference type="EMBL" id="CP143811">
    <property type="protein sequence ID" value="WVO22502.1"/>
    <property type="molecule type" value="Genomic_DNA"/>
</dbReference>
<dbReference type="RefSeq" id="XP_064721741.1">
    <property type="nucleotide sequence ID" value="XM_064865669.1"/>
</dbReference>
<feature type="chain" id="PRO_5046488808" description="Peptidase A1 domain-containing protein" evidence="2">
    <location>
        <begin position="22"/>
        <end position="497"/>
    </location>
</feature>
<keyword evidence="5" id="KW-1185">Reference proteome</keyword>
<dbReference type="PANTHER" id="PTHR47966">
    <property type="entry name" value="BETA-SITE APP-CLEAVING ENZYME, ISOFORM A-RELATED"/>
    <property type="match status" value="1"/>
</dbReference>
<dbReference type="InterPro" id="IPR001461">
    <property type="entry name" value="Aspartic_peptidase_A1"/>
</dbReference>
<comment type="similarity">
    <text evidence="1">Belongs to the peptidase A1 family.</text>
</comment>
<proteinExistence type="inferred from homology"/>
<dbReference type="GeneID" id="89990604"/>
<dbReference type="CDD" id="cd05471">
    <property type="entry name" value="pepsin_like"/>
    <property type="match status" value="1"/>
</dbReference>
<dbReference type="PRINTS" id="PR00792">
    <property type="entry name" value="PEPSIN"/>
</dbReference>
<dbReference type="Pfam" id="PF00026">
    <property type="entry name" value="Asp"/>
    <property type="match status" value="1"/>
</dbReference>
<dbReference type="InterPro" id="IPR034164">
    <property type="entry name" value="Pepsin-like_dom"/>
</dbReference>
<evidence type="ECO:0000259" key="3">
    <source>
        <dbReference type="PROSITE" id="PS51767"/>
    </source>
</evidence>
<reference evidence="4 5" key="1">
    <citation type="submission" date="2024-01" db="EMBL/GenBank/DDBJ databases">
        <title>Comparative genomics of Cryptococcus and Kwoniella reveals pathogenesis evolution and contrasting modes of karyotype evolution via chromosome fusion or intercentromeric recombination.</title>
        <authorList>
            <person name="Coelho M.A."/>
            <person name="David-Palma M."/>
            <person name="Shea T."/>
            <person name="Bowers K."/>
            <person name="McGinley-Smith S."/>
            <person name="Mohammad A.W."/>
            <person name="Gnirke A."/>
            <person name="Yurkov A.M."/>
            <person name="Nowrousian M."/>
            <person name="Sun S."/>
            <person name="Cuomo C.A."/>
            <person name="Heitman J."/>
        </authorList>
    </citation>
    <scope>NUCLEOTIDE SEQUENCE [LARGE SCALE GENOMIC DNA]</scope>
    <source>
        <strain evidence="4 5">7685027</strain>
    </source>
</reference>
<protein>
    <recommendedName>
        <fullName evidence="3">Peptidase A1 domain-containing protein</fullName>
    </recommendedName>
</protein>
<gene>
    <name evidence="4" type="ORF">IAS62_003832</name>
</gene>
<dbReference type="PANTHER" id="PTHR47966:SF6">
    <property type="entry name" value="PEPTIDASE A1 DOMAIN-CONTAINING PROTEIN"/>
    <property type="match status" value="1"/>
</dbReference>
<dbReference type="Proteomes" id="UP001432216">
    <property type="component" value="Chromosome 6"/>
</dbReference>
<sequence>MLLSLALLPLTLAAMLPKATSSFHLPLKVLQFRQHSDDLSQRQAWLIRQAKSMRAKYQPYLNKRGRELLKRDRMEKREGQMKREHTTMDLIDIGLDGLYCAPIEIGTPPQQFIVIMDTGSSDLWVAERGCSAEFCSKTYTFDASSSSTFESKRKQFNISYGSGDAGGYLANDIVSAGGFTIRDQAFAVVTQAANGLIEYPISGLLGLAWDSIASTYSVPFWQSLASSGTWDSPEMGVYLARFKGNSSARKIEFDGGHFIFGGVDSTRFEGDLNYIPIGRGDRNFWKLPLQGMSIDGKPVDVSKGLLFSNSPSCAIDTGTTLIGVPTDMAAAIYAQIPGSSKVPTVVMGQEGYYQYPCDTVVDVKLKFGGVEYGISNTDMNFGTFTDDGKICIGSFFAIDMSSKSPVQWIIGAAFLKNVYTSFRYQPTAIGFAPLTSNATLLHRKRMHAISGETTLNNGTTSSSSNGVQSTGSISVQQRHALWSMLGLGVMLGHMIAL</sequence>
<evidence type="ECO:0000313" key="4">
    <source>
        <dbReference type="EMBL" id="WVO22502.1"/>
    </source>
</evidence>
<feature type="signal peptide" evidence="2">
    <location>
        <begin position="1"/>
        <end position="21"/>
    </location>
</feature>
<accession>A0ABZ2AYL0</accession>
<dbReference type="SUPFAM" id="SSF50630">
    <property type="entry name" value="Acid proteases"/>
    <property type="match status" value="1"/>
</dbReference>
<evidence type="ECO:0000313" key="5">
    <source>
        <dbReference type="Proteomes" id="UP001432216"/>
    </source>
</evidence>
<organism evidence="4 5">
    <name type="scientific">Cryptococcus decagattii</name>
    <dbReference type="NCBI Taxonomy" id="1859122"/>
    <lineage>
        <taxon>Eukaryota</taxon>
        <taxon>Fungi</taxon>
        <taxon>Dikarya</taxon>
        <taxon>Basidiomycota</taxon>
        <taxon>Agaricomycotina</taxon>
        <taxon>Tremellomycetes</taxon>
        <taxon>Tremellales</taxon>
        <taxon>Cryptococcaceae</taxon>
        <taxon>Cryptococcus</taxon>
        <taxon>Cryptococcus gattii species complex</taxon>
    </lineage>
</organism>
<keyword evidence="2" id="KW-0732">Signal</keyword>
<feature type="domain" description="Peptidase A1" evidence="3">
    <location>
        <begin position="99"/>
        <end position="432"/>
    </location>
</feature>
<evidence type="ECO:0000256" key="1">
    <source>
        <dbReference type="ARBA" id="ARBA00007447"/>
    </source>
</evidence>
<name>A0ABZ2AYL0_9TREE</name>
<dbReference type="InterPro" id="IPR033121">
    <property type="entry name" value="PEPTIDASE_A1"/>
</dbReference>
<dbReference type="InterPro" id="IPR021109">
    <property type="entry name" value="Peptidase_aspartic_dom_sf"/>
</dbReference>
<dbReference type="PROSITE" id="PS51767">
    <property type="entry name" value="PEPTIDASE_A1"/>
    <property type="match status" value="1"/>
</dbReference>